<evidence type="ECO:0000256" key="2">
    <source>
        <dbReference type="ARBA" id="ARBA00022692"/>
    </source>
</evidence>
<protein>
    <submittedName>
        <fullName evidence="7">Aquaporin</fullName>
    </submittedName>
</protein>
<dbReference type="InterPro" id="IPR023271">
    <property type="entry name" value="Aquaporin-like"/>
</dbReference>
<dbReference type="AlphaFoldDB" id="A0A2V3IKA5"/>
<dbReference type="EMBL" id="NBIV01000160">
    <property type="protein sequence ID" value="PXF42512.1"/>
    <property type="molecule type" value="Genomic_DNA"/>
</dbReference>
<dbReference type="STRING" id="448386.A0A2V3IKA5"/>
<proteinExistence type="inferred from homology"/>
<comment type="similarity">
    <text evidence="5">Belongs to the MIP/aquaporin (TC 1.A.8) family.</text>
</comment>
<dbReference type="PRINTS" id="PR00783">
    <property type="entry name" value="MINTRINSICP"/>
</dbReference>
<evidence type="ECO:0000256" key="5">
    <source>
        <dbReference type="RuleBase" id="RU000477"/>
    </source>
</evidence>
<dbReference type="Proteomes" id="UP000247409">
    <property type="component" value="Unassembled WGS sequence"/>
</dbReference>
<sequence>MGTRRPPIKLFLREYVAVVLWVCSTLAVFFLSDTEFLRSLNPNLHRFPPSQLFLSGLVIVMGVWEIFGLSLGSPFNPAITLSLLVAGKLTADDAVIMSVAQFLGHIFGTLLVRRGAEMMFEREAYSRFLPPQPSEQLSYSGAVMIEMGITFLTCVLALSLDSFFDKGAVMKKWSIMTSITVAMLASAGEWTGACMNPAMSLALSLLENVWKSQEVYWIGPIFGALLAAVSYRVCLVGRNRLLGKSSSQRARDRQVARIRRRPHAKVE</sequence>
<dbReference type="PANTHER" id="PTHR19139">
    <property type="entry name" value="AQUAPORIN TRANSPORTER"/>
    <property type="match status" value="1"/>
</dbReference>
<evidence type="ECO:0000256" key="3">
    <source>
        <dbReference type="ARBA" id="ARBA00022989"/>
    </source>
</evidence>
<feature type="transmembrane region" description="Helical" evidence="6">
    <location>
        <begin position="12"/>
        <end position="32"/>
    </location>
</feature>
<comment type="subcellular location">
    <subcellularLocation>
        <location evidence="1">Membrane</location>
        <topology evidence="1">Multi-pass membrane protein</topology>
    </subcellularLocation>
</comment>
<keyword evidence="3 6" id="KW-1133">Transmembrane helix</keyword>
<evidence type="ECO:0000256" key="6">
    <source>
        <dbReference type="SAM" id="Phobius"/>
    </source>
</evidence>
<reference evidence="7 8" key="1">
    <citation type="journal article" date="2018" name="Mol. Biol. Evol.">
        <title>Analysis of the draft genome of the red seaweed Gracilariopsis chorda provides insights into genome size evolution in Rhodophyta.</title>
        <authorList>
            <person name="Lee J."/>
            <person name="Yang E.C."/>
            <person name="Graf L."/>
            <person name="Yang J.H."/>
            <person name="Qiu H."/>
            <person name="Zel Zion U."/>
            <person name="Chan C.X."/>
            <person name="Stephens T.G."/>
            <person name="Weber A.P.M."/>
            <person name="Boo G.H."/>
            <person name="Boo S.M."/>
            <person name="Kim K.M."/>
            <person name="Shin Y."/>
            <person name="Jung M."/>
            <person name="Lee S.J."/>
            <person name="Yim H.S."/>
            <person name="Lee J.H."/>
            <person name="Bhattacharya D."/>
            <person name="Yoon H.S."/>
        </authorList>
    </citation>
    <scope>NUCLEOTIDE SEQUENCE [LARGE SCALE GENOMIC DNA]</scope>
    <source>
        <strain evidence="7 8">SKKU-2015</strain>
        <tissue evidence="7">Whole body</tissue>
    </source>
</reference>
<gene>
    <name evidence="7" type="ORF">BWQ96_07774</name>
</gene>
<evidence type="ECO:0000313" key="8">
    <source>
        <dbReference type="Proteomes" id="UP000247409"/>
    </source>
</evidence>
<feature type="transmembrane region" description="Helical" evidence="6">
    <location>
        <begin position="136"/>
        <end position="160"/>
    </location>
</feature>
<dbReference type="Gene3D" id="1.20.1080.10">
    <property type="entry name" value="Glycerol uptake facilitator protein"/>
    <property type="match status" value="1"/>
</dbReference>
<dbReference type="Pfam" id="PF00230">
    <property type="entry name" value="MIP"/>
    <property type="match status" value="1"/>
</dbReference>
<feature type="transmembrane region" description="Helical" evidence="6">
    <location>
        <begin position="215"/>
        <end position="235"/>
    </location>
</feature>
<evidence type="ECO:0000256" key="4">
    <source>
        <dbReference type="ARBA" id="ARBA00023136"/>
    </source>
</evidence>
<name>A0A2V3IKA5_9FLOR</name>
<keyword evidence="4 6" id="KW-0472">Membrane</keyword>
<comment type="caution">
    <text evidence="7">The sequence shown here is derived from an EMBL/GenBank/DDBJ whole genome shotgun (WGS) entry which is preliminary data.</text>
</comment>
<dbReference type="SUPFAM" id="SSF81338">
    <property type="entry name" value="Aquaporin-like"/>
    <property type="match status" value="1"/>
</dbReference>
<evidence type="ECO:0000256" key="1">
    <source>
        <dbReference type="ARBA" id="ARBA00004141"/>
    </source>
</evidence>
<feature type="transmembrane region" description="Helical" evidence="6">
    <location>
        <begin position="52"/>
        <end position="73"/>
    </location>
</feature>
<keyword evidence="8" id="KW-1185">Reference proteome</keyword>
<accession>A0A2V3IKA5</accession>
<dbReference type="InterPro" id="IPR034294">
    <property type="entry name" value="Aquaporin_transptr"/>
</dbReference>
<dbReference type="PANTHER" id="PTHR19139:SF284">
    <property type="entry name" value="AQUAPORIN"/>
    <property type="match status" value="1"/>
</dbReference>
<keyword evidence="2 5" id="KW-0812">Transmembrane</keyword>
<dbReference type="GO" id="GO:0005886">
    <property type="term" value="C:plasma membrane"/>
    <property type="evidence" value="ECO:0007669"/>
    <property type="project" value="TreeGrafter"/>
</dbReference>
<evidence type="ECO:0000313" key="7">
    <source>
        <dbReference type="EMBL" id="PXF42512.1"/>
    </source>
</evidence>
<feature type="transmembrane region" description="Helical" evidence="6">
    <location>
        <begin position="94"/>
        <end position="116"/>
    </location>
</feature>
<keyword evidence="5" id="KW-0813">Transport</keyword>
<dbReference type="GO" id="GO:0015250">
    <property type="term" value="F:water channel activity"/>
    <property type="evidence" value="ECO:0007669"/>
    <property type="project" value="TreeGrafter"/>
</dbReference>
<dbReference type="OrthoDB" id="3222at2759"/>
<dbReference type="InterPro" id="IPR000425">
    <property type="entry name" value="MIP"/>
</dbReference>
<organism evidence="7 8">
    <name type="scientific">Gracilariopsis chorda</name>
    <dbReference type="NCBI Taxonomy" id="448386"/>
    <lineage>
        <taxon>Eukaryota</taxon>
        <taxon>Rhodophyta</taxon>
        <taxon>Florideophyceae</taxon>
        <taxon>Rhodymeniophycidae</taxon>
        <taxon>Gracilariales</taxon>
        <taxon>Gracilariaceae</taxon>
        <taxon>Gracilariopsis</taxon>
    </lineage>
</organism>